<dbReference type="OrthoDB" id="342024at2759"/>
<evidence type="ECO:0000256" key="2">
    <source>
        <dbReference type="ARBA" id="ARBA00023134"/>
    </source>
</evidence>
<dbReference type="InterPro" id="IPR009000">
    <property type="entry name" value="Transl_B-barrel_sf"/>
</dbReference>
<protein>
    <recommendedName>
        <fullName evidence="3">GTP-eEF1A C-terminal domain-containing protein</fullName>
    </recommendedName>
</protein>
<dbReference type="Gene3D" id="3.40.50.300">
    <property type="entry name" value="P-loop containing nucleotide triphosphate hydrolases"/>
    <property type="match status" value="1"/>
</dbReference>
<evidence type="ECO:0000313" key="4">
    <source>
        <dbReference type="EMBL" id="ETO34539.1"/>
    </source>
</evidence>
<dbReference type="GO" id="GO:0005525">
    <property type="term" value="F:GTP binding"/>
    <property type="evidence" value="ECO:0007669"/>
    <property type="project" value="UniProtKB-KW"/>
</dbReference>
<proteinExistence type="predicted"/>
<organism evidence="4 5">
    <name type="scientific">Reticulomyxa filosa</name>
    <dbReference type="NCBI Taxonomy" id="46433"/>
    <lineage>
        <taxon>Eukaryota</taxon>
        <taxon>Sar</taxon>
        <taxon>Rhizaria</taxon>
        <taxon>Retaria</taxon>
        <taxon>Foraminifera</taxon>
        <taxon>Monothalamids</taxon>
        <taxon>Reticulomyxidae</taxon>
        <taxon>Reticulomyxa</taxon>
    </lineage>
</organism>
<evidence type="ECO:0000256" key="1">
    <source>
        <dbReference type="ARBA" id="ARBA00022741"/>
    </source>
</evidence>
<evidence type="ECO:0000313" key="5">
    <source>
        <dbReference type="Proteomes" id="UP000023152"/>
    </source>
</evidence>
<evidence type="ECO:0000259" key="3">
    <source>
        <dbReference type="Pfam" id="PF22594"/>
    </source>
</evidence>
<name>X6P902_RETFI</name>
<gene>
    <name evidence="4" type="ORF">RFI_02555</name>
</gene>
<dbReference type="Gene3D" id="2.40.30.10">
    <property type="entry name" value="Translation factors"/>
    <property type="match status" value="2"/>
</dbReference>
<dbReference type="PANTHER" id="PTHR23115">
    <property type="entry name" value="TRANSLATION FACTOR"/>
    <property type="match status" value="1"/>
</dbReference>
<dbReference type="SUPFAM" id="SSF50465">
    <property type="entry name" value="EF-Tu/eEF-1alpha/eIF2-gamma C-terminal domain"/>
    <property type="match status" value="1"/>
</dbReference>
<accession>X6P902</accession>
<feature type="domain" description="GTP-eEF1A C-terminal" evidence="3">
    <location>
        <begin position="192"/>
        <end position="262"/>
    </location>
</feature>
<dbReference type="SUPFAM" id="SSF52540">
    <property type="entry name" value="P-loop containing nucleoside triphosphate hydrolases"/>
    <property type="match status" value="1"/>
</dbReference>
<dbReference type="Proteomes" id="UP000023152">
    <property type="component" value="Unassembled WGS sequence"/>
</dbReference>
<reference evidence="4 5" key="1">
    <citation type="journal article" date="2013" name="Curr. Biol.">
        <title>The Genome of the Foraminiferan Reticulomyxa filosa.</title>
        <authorList>
            <person name="Glockner G."/>
            <person name="Hulsmann N."/>
            <person name="Schleicher M."/>
            <person name="Noegel A.A."/>
            <person name="Eichinger L."/>
            <person name="Gallinger C."/>
            <person name="Pawlowski J."/>
            <person name="Sierra R."/>
            <person name="Euteneuer U."/>
            <person name="Pillet L."/>
            <person name="Moustafa A."/>
            <person name="Platzer M."/>
            <person name="Groth M."/>
            <person name="Szafranski K."/>
            <person name="Schliwa M."/>
        </authorList>
    </citation>
    <scope>NUCLEOTIDE SEQUENCE [LARGE SCALE GENOMIC DNA]</scope>
</reference>
<comment type="caution">
    <text evidence="4">The sequence shown here is derived from an EMBL/GenBank/DDBJ whole genome shotgun (WGS) entry which is preliminary data.</text>
</comment>
<dbReference type="InterPro" id="IPR027417">
    <property type="entry name" value="P-loop_NTPase"/>
</dbReference>
<dbReference type="InterPro" id="IPR054696">
    <property type="entry name" value="GTP-eEF1A_C"/>
</dbReference>
<dbReference type="Pfam" id="PF22594">
    <property type="entry name" value="GTP-eEF1A_C"/>
    <property type="match status" value="1"/>
</dbReference>
<dbReference type="InterPro" id="IPR050100">
    <property type="entry name" value="TRAFAC_GTPase_members"/>
</dbReference>
<keyword evidence="5" id="KW-1185">Reference proteome</keyword>
<keyword evidence="2" id="KW-0342">GTP-binding</keyword>
<dbReference type="EMBL" id="ASPP01002479">
    <property type="protein sequence ID" value="ETO34539.1"/>
    <property type="molecule type" value="Genomic_DNA"/>
</dbReference>
<dbReference type="InterPro" id="IPR009001">
    <property type="entry name" value="Transl_elong_EF1A/Init_IF2_C"/>
</dbReference>
<dbReference type="SUPFAM" id="SSF50447">
    <property type="entry name" value="Translation proteins"/>
    <property type="match status" value="1"/>
</dbReference>
<keyword evidence="1" id="KW-0547">Nucleotide-binding</keyword>
<dbReference type="AlphaFoldDB" id="X6P902"/>
<sequence length="280" mass="30872">MIVVVNKMDSCGWSKDRFESITKDISDYLIDIGFGKKVLYFVPISSSLGLNITESISLSHGQLCPWYTGHCLFGVFNSMKKIKRNPKSPLCVPVFTTYNEDGGLTAVGKVESGTVSVGDTVTILPSHQTATVTHLLIDDVSVHHALCGEIVSICFDFTTITSSSDSEYLMERKLTSGCVICSHDAPCFVAKKFKAQVYVCDLPNHTILTIGYCAMLHIHNVVVECEVLKIPHKIHPTTHQISKAPPKWLKSKDLAVVDFEIKANPIPLGVSFQSSFILYM</sequence>